<accession>A0A0R1M684</accession>
<evidence type="ECO:0000313" key="1">
    <source>
        <dbReference type="EMBL" id="KRL03632.1"/>
    </source>
</evidence>
<dbReference type="Proteomes" id="UP000051621">
    <property type="component" value="Unassembled WGS sequence"/>
</dbReference>
<dbReference type="PATRIC" id="fig|1423731.3.peg.1023"/>
<reference evidence="1 2" key="1">
    <citation type="journal article" date="2015" name="Genome Announc.">
        <title>Expanding the biotechnology potential of lactobacilli through comparative genomics of 213 strains and associated genera.</title>
        <authorList>
            <person name="Sun Z."/>
            <person name="Harris H.M."/>
            <person name="McCann A."/>
            <person name="Guo C."/>
            <person name="Argimon S."/>
            <person name="Zhang W."/>
            <person name="Yang X."/>
            <person name="Jeffery I.B."/>
            <person name="Cooney J.C."/>
            <person name="Kagawa T.F."/>
            <person name="Liu W."/>
            <person name="Song Y."/>
            <person name="Salvetti E."/>
            <person name="Wrobel A."/>
            <person name="Rasinkangas P."/>
            <person name="Parkhill J."/>
            <person name="Rea M.C."/>
            <person name="O'Sullivan O."/>
            <person name="Ritari J."/>
            <person name="Douillard F.P."/>
            <person name="Paul Ross R."/>
            <person name="Yang R."/>
            <person name="Briner A.E."/>
            <person name="Felis G.E."/>
            <person name="de Vos W.M."/>
            <person name="Barrangou R."/>
            <person name="Klaenhammer T.R."/>
            <person name="Caufield P.W."/>
            <person name="Cui Y."/>
            <person name="Zhang H."/>
            <person name="O'Toole P.W."/>
        </authorList>
    </citation>
    <scope>NUCLEOTIDE SEQUENCE [LARGE SCALE GENOMIC DNA]</scope>
    <source>
        <strain evidence="1 2">DSM 19910</strain>
    </source>
</reference>
<organism evidence="1 2">
    <name type="scientific">Liquorilactobacillus capillatus DSM 19910</name>
    <dbReference type="NCBI Taxonomy" id="1423731"/>
    <lineage>
        <taxon>Bacteria</taxon>
        <taxon>Bacillati</taxon>
        <taxon>Bacillota</taxon>
        <taxon>Bacilli</taxon>
        <taxon>Lactobacillales</taxon>
        <taxon>Lactobacillaceae</taxon>
        <taxon>Liquorilactobacillus</taxon>
    </lineage>
</organism>
<proteinExistence type="predicted"/>
<name>A0A0R1M684_9LACO</name>
<sequence>MKMLVIDENATFGGEIDKEWYCRSLKVKDVYDGQVKTGKQYTQLELLPLIAANALVQAKQEAVLDSMVPVICDVQEVLAQQADSIIGKSVELVSGKYHITLKHTASVQGIDTRYNFDTLQLVVEAGGINVKN</sequence>
<dbReference type="AlphaFoldDB" id="A0A0R1M684"/>
<protein>
    <submittedName>
        <fullName evidence="1">Uncharacterized protein</fullName>
    </submittedName>
</protein>
<dbReference type="STRING" id="1423731.FC81_GL000994"/>
<keyword evidence="2" id="KW-1185">Reference proteome</keyword>
<evidence type="ECO:0000313" key="2">
    <source>
        <dbReference type="Proteomes" id="UP000051621"/>
    </source>
</evidence>
<dbReference type="EMBL" id="AZEF01000001">
    <property type="protein sequence ID" value="KRL03632.1"/>
    <property type="molecule type" value="Genomic_DNA"/>
</dbReference>
<comment type="caution">
    <text evidence="1">The sequence shown here is derived from an EMBL/GenBank/DDBJ whole genome shotgun (WGS) entry which is preliminary data.</text>
</comment>
<gene>
    <name evidence="1" type="ORF">FC81_GL000994</name>
</gene>